<reference evidence="1 2" key="1">
    <citation type="submission" date="2019-07" db="EMBL/GenBank/DDBJ databases">
        <title>De Novo Assembly of kiwifruit Actinidia rufa.</title>
        <authorList>
            <person name="Sugita-Konishi S."/>
            <person name="Sato K."/>
            <person name="Mori E."/>
            <person name="Abe Y."/>
            <person name="Kisaki G."/>
            <person name="Hamano K."/>
            <person name="Suezawa K."/>
            <person name="Otani M."/>
            <person name="Fukuda T."/>
            <person name="Manabe T."/>
            <person name="Gomi K."/>
            <person name="Tabuchi M."/>
            <person name="Akimitsu K."/>
            <person name="Kataoka I."/>
        </authorList>
    </citation>
    <scope>NUCLEOTIDE SEQUENCE [LARGE SCALE GENOMIC DNA]</scope>
    <source>
        <strain evidence="2">cv. Fuchu</strain>
    </source>
</reference>
<name>A0A7J0GN61_9ERIC</name>
<accession>A0A7J0GN61</accession>
<keyword evidence="2" id="KW-1185">Reference proteome</keyword>
<sequence>MDNIHDDHRVFEVKYIATELASDVVISVEDVKFYLHKLESMVSFSFPTNAQ</sequence>
<dbReference type="Proteomes" id="UP000585474">
    <property type="component" value="Unassembled WGS sequence"/>
</dbReference>
<gene>
    <name evidence="1" type="ORF">Acr_23g0006280</name>
</gene>
<dbReference type="EMBL" id="BJWL01000023">
    <property type="protein sequence ID" value="GFZ12243.1"/>
    <property type="molecule type" value="Genomic_DNA"/>
</dbReference>
<comment type="caution">
    <text evidence="1">The sequence shown here is derived from an EMBL/GenBank/DDBJ whole genome shotgun (WGS) entry which is preliminary data.</text>
</comment>
<protein>
    <submittedName>
        <fullName evidence="1">Uncharacterized protein</fullName>
    </submittedName>
</protein>
<dbReference type="OrthoDB" id="1939464at2759"/>
<dbReference type="AlphaFoldDB" id="A0A7J0GN61"/>
<organism evidence="1 2">
    <name type="scientific">Actinidia rufa</name>
    <dbReference type="NCBI Taxonomy" id="165716"/>
    <lineage>
        <taxon>Eukaryota</taxon>
        <taxon>Viridiplantae</taxon>
        <taxon>Streptophyta</taxon>
        <taxon>Embryophyta</taxon>
        <taxon>Tracheophyta</taxon>
        <taxon>Spermatophyta</taxon>
        <taxon>Magnoliopsida</taxon>
        <taxon>eudicotyledons</taxon>
        <taxon>Gunneridae</taxon>
        <taxon>Pentapetalae</taxon>
        <taxon>asterids</taxon>
        <taxon>Ericales</taxon>
        <taxon>Actinidiaceae</taxon>
        <taxon>Actinidia</taxon>
    </lineage>
</organism>
<evidence type="ECO:0000313" key="1">
    <source>
        <dbReference type="EMBL" id="GFZ12243.1"/>
    </source>
</evidence>
<evidence type="ECO:0000313" key="2">
    <source>
        <dbReference type="Proteomes" id="UP000585474"/>
    </source>
</evidence>
<proteinExistence type="predicted"/>